<feature type="signal peptide" evidence="1">
    <location>
        <begin position="1"/>
        <end position="24"/>
    </location>
</feature>
<accession>A0A010RE06</accession>
<dbReference type="HOGENOM" id="CLU_086976_0_0_6"/>
<gene>
    <name evidence="2" type="ORF">HK44_019775</name>
</gene>
<dbReference type="RefSeq" id="WP_019692241.1">
    <property type="nucleotide sequence ID" value="NZ_AFOY02000028.1"/>
</dbReference>
<comment type="caution">
    <text evidence="2">The sequence shown here is derived from an EMBL/GenBank/DDBJ whole genome shotgun (WGS) entry which is preliminary data.</text>
</comment>
<evidence type="ECO:0000313" key="2">
    <source>
        <dbReference type="EMBL" id="EXF91121.1"/>
    </source>
</evidence>
<dbReference type="AlphaFoldDB" id="A0A010RE06"/>
<dbReference type="Proteomes" id="UP000022611">
    <property type="component" value="Unassembled WGS sequence"/>
</dbReference>
<protein>
    <recommendedName>
        <fullName evidence="4">Multidrug ABC transporter ATPase</fullName>
    </recommendedName>
</protein>
<dbReference type="OrthoDB" id="7202514at2"/>
<keyword evidence="1" id="KW-0732">Signal</keyword>
<dbReference type="eggNOG" id="ENOG502ZAZM">
    <property type="taxonomic scope" value="Bacteria"/>
</dbReference>
<organism evidence="2 3">
    <name type="scientific">Pseudomonas fluorescens HK44</name>
    <dbReference type="NCBI Taxonomy" id="1042209"/>
    <lineage>
        <taxon>Bacteria</taxon>
        <taxon>Pseudomonadati</taxon>
        <taxon>Pseudomonadota</taxon>
        <taxon>Gammaproteobacteria</taxon>
        <taxon>Pseudomonadales</taxon>
        <taxon>Pseudomonadaceae</taxon>
        <taxon>Pseudomonas</taxon>
    </lineage>
</organism>
<proteinExistence type="predicted"/>
<feature type="chain" id="PRO_5001456945" description="Multidrug ABC transporter ATPase" evidence="1">
    <location>
        <begin position="25"/>
        <end position="246"/>
    </location>
</feature>
<dbReference type="PATRIC" id="fig|1042209.11.peg.6127"/>
<name>A0A010RE06_PSEFL</name>
<sequence length="246" mass="26652">MTLKYSWLGCVAMSGALGATQAYAECVTPPLPEGVSGYSVCKDWPAYDGQTIIALSQIEPDPTLSQEPDGTGMYDLKLAVVSNVDGKPLARYAKASAFSSDAVRFEGLSIDTARYKLTSDLRAFGVRAGFTGSSRANPFDEAWLSLYVREGNTLRPVLEQLVIESASGEWDTNCTGEFSRTKRTLDMAKTSSNGFADLIVKSVTTGSQNTMKNGDCEYKDTVGKTLLTTLRYDGQQYVVPKELKGL</sequence>
<evidence type="ECO:0000313" key="3">
    <source>
        <dbReference type="Proteomes" id="UP000022611"/>
    </source>
</evidence>
<reference evidence="2 3" key="1">
    <citation type="journal article" date="2011" name="J. Bacteriol.">
        <title>Draft genome sequence of the polycyclic aromatic hydrocarbon-degrading, genetically engineered bioluminescent bioreporter Pseudomonas fluorescens HK44.</title>
        <authorList>
            <person name="Chauhan A."/>
            <person name="Layton A.C."/>
            <person name="Williams D.E."/>
            <person name="Smartt A.E."/>
            <person name="Ripp S."/>
            <person name="Karpinets T.V."/>
            <person name="Brown S.D."/>
            <person name="Sayler G.S."/>
        </authorList>
    </citation>
    <scope>NUCLEOTIDE SEQUENCE [LARGE SCALE GENOMIC DNA]</scope>
    <source>
        <strain evidence="2 3">HK44</strain>
    </source>
</reference>
<evidence type="ECO:0000256" key="1">
    <source>
        <dbReference type="SAM" id="SignalP"/>
    </source>
</evidence>
<dbReference type="EMBL" id="AFOY02000028">
    <property type="protein sequence ID" value="EXF91121.1"/>
    <property type="molecule type" value="Genomic_DNA"/>
</dbReference>
<evidence type="ECO:0008006" key="4">
    <source>
        <dbReference type="Google" id="ProtNLM"/>
    </source>
</evidence>